<proteinExistence type="predicted"/>
<organism evidence="2 3">
    <name type="scientific">Kineococcus gynurae</name>
    <dbReference type="NCBI Taxonomy" id="452979"/>
    <lineage>
        <taxon>Bacteria</taxon>
        <taxon>Bacillati</taxon>
        <taxon>Actinomycetota</taxon>
        <taxon>Actinomycetes</taxon>
        <taxon>Kineosporiales</taxon>
        <taxon>Kineosporiaceae</taxon>
        <taxon>Kineococcus</taxon>
    </lineage>
</organism>
<dbReference type="RefSeq" id="WP_380138626.1">
    <property type="nucleotide sequence ID" value="NZ_JBHLUI010000009.1"/>
</dbReference>
<dbReference type="EMBL" id="JBHMDM010000003">
    <property type="protein sequence ID" value="MFB9376247.1"/>
    <property type="molecule type" value="Genomic_DNA"/>
</dbReference>
<sequence length="172" mass="18287">MNHIHPSSTPSTPSDPAALKAVVDVLSKARFATVTTADADGSLLSRPMALLDKEFDGNLYFFTQDPSDKTAQVRAESHVNVAAEGGGNYVSIAGHASISKDPALIDELWNRHAEAWFDQGREDPSVALLVVDADSAEVWTTENLKVVAAVKYAKAILTGGQPDVGDSARVEL</sequence>
<evidence type="ECO:0000259" key="1">
    <source>
        <dbReference type="Pfam" id="PF16242"/>
    </source>
</evidence>
<dbReference type="PANTHER" id="PTHR34818">
    <property type="entry name" value="PROTEIN BLI-3"/>
    <property type="match status" value="1"/>
</dbReference>
<dbReference type="Pfam" id="PF16242">
    <property type="entry name" value="Pyrid_ox_like"/>
    <property type="match status" value="1"/>
</dbReference>
<accession>A0ABV5LQ68</accession>
<dbReference type="Proteomes" id="UP001589748">
    <property type="component" value="Unassembled WGS sequence"/>
</dbReference>
<dbReference type="InterPro" id="IPR038725">
    <property type="entry name" value="YdaG_split_barrel_FMN-bd"/>
</dbReference>
<gene>
    <name evidence="2" type="ORF">ACFFVI_04620</name>
</gene>
<reference evidence="2 3" key="1">
    <citation type="submission" date="2024-09" db="EMBL/GenBank/DDBJ databases">
        <authorList>
            <person name="Sun Q."/>
            <person name="Mori K."/>
        </authorList>
    </citation>
    <scope>NUCLEOTIDE SEQUENCE [LARGE SCALE GENOMIC DNA]</scope>
    <source>
        <strain evidence="2 3">TISTR 1856</strain>
    </source>
</reference>
<dbReference type="SUPFAM" id="SSF50475">
    <property type="entry name" value="FMN-binding split barrel"/>
    <property type="match status" value="1"/>
</dbReference>
<evidence type="ECO:0000313" key="3">
    <source>
        <dbReference type="Proteomes" id="UP001589748"/>
    </source>
</evidence>
<evidence type="ECO:0000313" key="2">
    <source>
        <dbReference type="EMBL" id="MFB9376247.1"/>
    </source>
</evidence>
<name>A0ABV5LQ68_9ACTN</name>
<dbReference type="Gene3D" id="2.30.110.10">
    <property type="entry name" value="Electron Transport, Fmn-binding Protein, Chain A"/>
    <property type="match status" value="1"/>
</dbReference>
<dbReference type="InterPro" id="IPR052917">
    <property type="entry name" value="Stress-Dev_Protein"/>
</dbReference>
<protein>
    <submittedName>
        <fullName evidence="2">Pyridoxamine 5'-phosphate oxidase family protein</fullName>
    </submittedName>
</protein>
<feature type="domain" description="General stress protein FMN-binding split barrel" evidence="1">
    <location>
        <begin position="19"/>
        <end position="163"/>
    </location>
</feature>
<dbReference type="PANTHER" id="PTHR34818:SF1">
    <property type="entry name" value="PROTEIN BLI-3"/>
    <property type="match status" value="1"/>
</dbReference>
<comment type="caution">
    <text evidence="2">The sequence shown here is derived from an EMBL/GenBank/DDBJ whole genome shotgun (WGS) entry which is preliminary data.</text>
</comment>
<keyword evidence="3" id="KW-1185">Reference proteome</keyword>
<dbReference type="InterPro" id="IPR012349">
    <property type="entry name" value="Split_barrel_FMN-bd"/>
</dbReference>